<proteinExistence type="inferred from homology"/>
<dbReference type="STRING" id="1801992.A2Y98_03975"/>
<evidence type="ECO:0000313" key="9">
    <source>
        <dbReference type="Proteomes" id="UP000179099"/>
    </source>
</evidence>
<comment type="catalytic activity">
    <reaction evidence="3 4 5">
        <text>an acyl phosphate + H2O = a carboxylate + phosphate + H(+)</text>
        <dbReference type="Rhea" id="RHEA:14965"/>
        <dbReference type="ChEBI" id="CHEBI:15377"/>
        <dbReference type="ChEBI" id="CHEBI:15378"/>
        <dbReference type="ChEBI" id="CHEBI:29067"/>
        <dbReference type="ChEBI" id="CHEBI:43474"/>
        <dbReference type="ChEBI" id="CHEBI:59918"/>
        <dbReference type="EC" id="3.6.1.7"/>
    </reaction>
</comment>
<dbReference type="GO" id="GO:0003998">
    <property type="term" value="F:acylphosphatase activity"/>
    <property type="evidence" value="ECO:0007669"/>
    <property type="project" value="UniProtKB-EC"/>
</dbReference>
<evidence type="ECO:0000256" key="1">
    <source>
        <dbReference type="ARBA" id="ARBA00005614"/>
    </source>
</evidence>
<dbReference type="PROSITE" id="PS00151">
    <property type="entry name" value="ACYLPHOSPHATASE_2"/>
    <property type="match status" value="1"/>
</dbReference>
<dbReference type="AlphaFoldDB" id="A0A1G2F8R2"/>
<feature type="active site" evidence="4">
    <location>
        <position position="19"/>
    </location>
</feature>
<comment type="caution">
    <text evidence="8">The sequence shown here is derived from an EMBL/GenBank/DDBJ whole genome shotgun (WGS) entry which is preliminary data.</text>
</comment>
<dbReference type="InterPro" id="IPR017968">
    <property type="entry name" value="Acylphosphatase_CS"/>
</dbReference>
<evidence type="ECO:0000313" key="8">
    <source>
        <dbReference type="EMBL" id="OGZ34456.1"/>
    </source>
</evidence>
<feature type="active site" evidence="4">
    <location>
        <position position="37"/>
    </location>
</feature>
<dbReference type="PROSITE" id="PS51160">
    <property type="entry name" value="ACYLPHOSPHATASE_3"/>
    <property type="match status" value="1"/>
</dbReference>
<dbReference type="EMBL" id="MHMW01000009">
    <property type="protein sequence ID" value="OGZ34456.1"/>
    <property type="molecule type" value="Genomic_DNA"/>
</dbReference>
<gene>
    <name evidence="8" type="ORF">A2Y98_03975</name>
</gene>
<evidence type="ECO:0000256" key="2">
    <source>
        <dbReference type="ARBA" id="ARBA00012150"/>
    </source>
</evidence>
<keyword evidence="4 5" id="KW-0378">Hydrolase</keyword>
<feature type="domain" description="Acylphosphatase-like" evidence="7">
    <location>
        <begin position="4"/>
        <end position="90"/>
    </location>
</feature>
<organism evidence="8 9">
    <name type="scientific">Candidatus Portnoybacteria bacterium RBG_19FT_COMBO_36_7</name>
    <dbReference type="NCBI Taxonomy" id="1801992"/>
    <lineage>
        <taxon>Bacteria</taxon>
        <taxon>Candidatus Portnoyibacteriota</taxon>
    </lineage>
</organism>
<dbReference type="SUPFAM" id="SSF54975">
    <property type="entry name" value="Acylphosphatase/BLUF domain-like"/>
    <property type="match status" value="1"/>
</dbReference>
<dbReference type="PANTHER" id="PTHR47268">
    <property type="entry name" value="ACYLPHOSPHATASE"/>
    <property type="match status" value="1"/>
</dbReference>
<dbReference type="Gene3D" id="3.30.70.100">
    <property type="match status" value="1"/>
</dbReference>
<accession>A0A1G2F8R2</accession>
<protein>
    <recommendedName>
        <fullName evidence="2 4">Acylphosphatase</fullName>
        <ecNumber evidence="2 4">3.6.1.7</ecNumber>
    </recommendedName>
</protein>
<evidence type="ECO:0000256" key="6">
    <source>
        <dbReference type="RuleBase" id="RU004168"/>
    </source>
</evidence>
<evidence type="ECO:0000256" key="3">
    <source>
        <dbReference type="ARBA" id="ARBA00047645"/>
    </source>
</evidence>
<evidence type="ECO:0000256" key="5">
    <source>
        <dbReference type="RuleBase" id="RU000553"/>
    </source>
</evidence>
<dbReference type="InterPro" id="IPR001792">
    <property type="entry name" value="Acylphosphatase-like_dom"/>
</dbReference>
<evidence type="ECO:0000256" key="4">
    <source>
        <dbReference type="PROSITE-ProRule" id="PRU00520"/>
    </source>
</evidence>
<dbReference type="Proteomes" id="UP000179099">
    <property type="component" value="Unassembled WGS sequence"/>
</dbReference>
<sequence length="90" mass="10091">MKKRVIIKVAGKVQGVFFRASIFNKAQQLLLGGWVRNQKDGGVKVTAEGGEEKLKELVKYCQSGPEFANVEGLDVKWEEANGEFNEFMIK</sequence>
<name>A0A1G2F8R2_9BACT</name>
<reference evidence="8 9" key="1">
    <citation type="journal article" date="2016" name="Nat. Commun.">
        <title>Thousands of microbial genomes shed light on interconnected biogeochemical processes in an aquifer system.</title>
        <authorList>
            <person name="Anantharaman K."/>
            <person name="Brown C.T."/>
            <person name="Hug L.A."/>
            <person name="Sharon I."/>
            <person name="Castelle C.J."/>
            <person name="Probst A.J."/>
            <person name="Thomas B.C."/>
            <person name="Singh A."/>
            <person name="Wilkins M.J."/>
            <person name="Karaoz U."/>
            <person name="Brodie E.L."/>
            <person name="Williams K.H."/>
            <person name="Hubbard S.S."/>
            <person name="Banfield J.F."/>
        </authorList>
    </citation>
    <scope>NUCLEOTIDE SEQUENCE [LARGE SCALE GENOMIC DNA]</scope>
</reference>
<dbReference type="PRINTS" id="PR00112">
    <property type="entry name" value="ACYLPHPHTASE"/>
</dbReference>
<dbReference type="Pfam" id="PF00708">
    <property type="entry name" value="Acylphosphatase"/>
    <property type="match status" value="1"/>
</dbReference>
<dbReference type="PROSITE" id="PS00150">
    <property type="entry name" value="ACYLPHOSPHATASE_1"/>
    <property type="match status" value="1"/>
</dbReference>
<dbReference type="InterPro" id="IPR020456">
    <property type="entry name" value="Acylphosphatase"/>
</dbReference>
<dbReference type="PANTHER" id="PTHR47268:SF4">
    <property type="entry name" value="ACYLPHOSPHATASE"/>
    <property type="match status" value="1"/>
</dbReference>
<dbReference type="EC" id="3.6.1.7" evidence="2 4"/>
<dbReference type="InterPro" id="IPR036046">
    <property type="entry name" value="Acylphosphatase-like_dom_sf"/>
</dbReference>
<comment type="similarity">
    <text evidence="1 6">Belongs to the acylphosphatase family.</text>
</comment>
<evidence type="ECO:0000259" key="7">
    <source>
        <dbReference type="PROSITE" id="PS51160"/>
    </source>
</evidence>